<evidence type="ECO:0000313" key="7">
    <source>
        <dbReference type="Proteomes" id="UP000199158"/>
    </source>
</evidence>
<dbReference type="OrthoDB" id="9802667at2"/>
<keyword evidence="5" id="KW-0119">Carbohydrate metabolism</keyword>
<protein>
    <submittedName>
        <fullName evidence="6">2-keto-3-deoxy-phosphogluconate aldolase</fullName>
    </submittedName>
</protein>
<dbReference type="PANTHER" id="PTHR30246:SF1">
    <property type="entry name" value="2-DEHYDRO-3-DEOXY-6-PHOSPHOGALACTONATE ALDOLASE-RELATED"/>
    <property type="match status" value="1"/>
</dbReference>
<evidence type="ECO:0000256" key="2">
    <source>
        <dbReference type="ARBA" id="ARBA00006906"/>
    </source>
</evidence>
<keyword evidence="4" id="KW-0456">Lyase</keyword>
<dbReference type="Pfam" id="PF01081">
    <property type="entry name" value="Aldolase"/>
    <property type="match status" value="1"/>
</dbReference>
<name>A0A1H8DLU4_9FIRM</name>
<evidence type="ECO:0000256" key="4">
    <source>
        <dbReference type="ARBA" id="ARBA00023239"/>
    </source>
</evidence>
<sequence length="209" mass="22312">MKKNQVKNRLKGAMIAVIRSADFDTAKAVCKAVLDAGVDALEITFSVKDAPKLILELKNELPNAIIGAGTVLNQEQAKDALESGADFIVSPCIVPEVGEFCFTNNIFCSMGAATPTEAYEAYRLGCEVVKLFPGECISPKIIKACKAPMPFLEFMPTGGVDDTTIANWFNAGAYAVGLGGYLTKGIDKSNLSLIKQRVDRLKAAKGESV</sequence>
<dbReference type="CDD" id="cd00452">
    <property type="entry name" value="KDPG_aldolase"/>
    <property type="match status" value="1"/>
</dbReference>
<evidence type="ECO:0000256" key="3">
    <source>
        <dbReference type="ARBA" id="ARBA00011233"/>
    </source>
</evidence>
<reference evidence="6 7" key="1">
    <citation type="submission" date="2016-10" db="EMBL/GenBank/DDBJ databases">
        <authorList>
            <person name="de Groot N.N."/>
        </authorList>
    </citation>
    <scope>NUCLEOTIDE SEQUENCE [LARGE SCALE GENOMIC DNA]</scope>
    <source>
        <strain evidence="6 7">CGMCC 1.5070</strain>
    </source>
</reference>
<comment type="subunit">
    <text evidence="3">Homotrimer.</text>
</comment>
<evidence type="ECO:0000313" key="6">
    <source>
        <dbReference type="EMBL" id="SEN07497.1"/>
    </source>
</evidence>
<dbReference type="STRING" id="474960.SAMN05216180_2645"/>
<comment type="pathway">
    <text evidence="1">Carbohydrate acid metabolism.</text>
</comment>
<dbReference type="SUPFAM" id="SSF51569">
    <property type="entry name" value="Aldolase"/>
    <property type="match status" value="1"/>
</dbReference>
<dbReference type="EMBL" id="FOCG01000003">
    <property type="protein sequence ID" value="SEN07497.1"/>
    <property type="molecule type" value="Genomic_DNA"/>
</dbReference>
<evidence type="ECO:0000256" key="1">
    <source>
        <dbReference type="ARBA" id="ARBA00004761"/>
    </source>
</evidence>
<dbReference type="InterPro" id="IPR000887">
    <property type="entry name" value="Aldlse_KDPG_KHG"/>
</dbReference>
<comment type="similarity">
    <text evidence="2">Belongs to the KHG/KDPG aldolase family.</text>
</comment>
<dbReference type="Gene3D" id="3.20.20.70">
    <property type="entry name" value="Aldolase class I"/>
    <property type="match status" value="1"/>
</dbReference>
<dbReference type="AlphaFoldDB" id="A0A1H8DLU4"/>
<proteinExistence type="inferred from homology"/>
<dbReference type="GO" id="GO:0016829">
    <property type="term" value="F:lyase activity"/>
    <property type="evidence" value="ECO:0007669"/>
    <property type="project" value="UniProtKB-KW"/>
</dbReference>
<dbReference type="Proteomes" id="UP000199158">
    <property type="component" value="Unassembled WGS sequence"/>
</dbReference>
<dbReference type="PANTHER" id="PTHR30246">
    <property type="entry name" value="2-KETO-3-DEOXY-6-PHOSPHOGLUCONATE ALDOLASE"/>
    <property type="match status" value="1"/>
</dbReference>
<keyword evidence="7" id="KW-1185">Reference proteome</keyword>
<dbReference type="NCBIfam" id="TIGR01182">
    <property type="entry name" value="eda"/>
    <property type="match status" value="1"/>
</dbReference>
<organism evidence="6 7">
    <name type="scientific">Hydrogenoanaerobacterium saccharovorans</name>
    <dbReference type="NCBI Taxonomy" id="474960"/>
    <lineage>
        <taxon>Bacteria</taxon>
        <taxon>Bacillati</taxon>
        <taxon>Bacillota</taxon>
        <taxon>Clostridia</taxon>
        <taxon>Eubacteriales</taxon>
        <taxon>Oscillospiraceae</taxon>
        <taxon>Hydrogenoanaerobacterium</taxon>
    </lineage>
</organism>
<accession>A0A1H8DLU4</accession>
<evidence type="ECO:0000256" key="5">
    <source>
        <dbReference type="ARBA" id="ARBA00023277"/>
    </source>
</evidence>
<dbReference type="RefSeq" id="WP_092755955.1">
    <property type="nucleotide sequence ID" value="NZ_FOCG01000003.1"/>
</dbReference>
<dbReference type="InterPro" id="IPR013785">
    <property type="entry name" value="Aldolase_TIM"/>
</dbReference>
<gene>
    <name evidence="6" type="ORF">SAMN05216180_2645</name>
</gene>